<dbReference type="PANTHER" id="PTHR11005">
    <property type="entry name" value="LYSOSOMAL ACID LIPASE-RELATED"/>
    <property type="match status" value="1"/>
</dbReference>
<dbReference type="OrthoDB" id="9974421at2759"/>
<dbReference type="AlphaFoldDB" id="A0A8J2LNB8"/>
<proteinExistence type="predicted"/>
<keyword evidence="2" id="KW-1185">Reference proteome</keyword>
<dbReference type="EMBL" id="CAJVCH010570227">
    <property type="protein sequence ID" value="CAG7834401.1"/>
    <property type="molecule type" value="Genomic_DNA"/>
</dbReference>
<protein>
    <recommendedName>
        <fullName evidence="3">Lipase</fullName>
    </recommendedName>
</protein>
<evidence type="ECO:0000313" key="1">
    <source>
        <dbReference type="EMBL" id="CAG7834401.1"/>
    </source>
</evidence>
<gene>
    <name evidence="1" type="ORF">AFUS01_LOCUS43914</name>
</gene>
<evidence type="ECO:0008006" key="3">
    <source>
        <dbReference type="Google" id="ProtNLM"/>
    </source>
</evidence>
<organism evidence="1 2">
    <name type="scientific">Allacma fusca</name>
    <dbReference type="NCBI Taxonomy" id="39272"/>
    <lineage>
        <taxon>Eukaryota</taxon>
        <taxon>Metazoa</taxon>
        <taxon>Ecdysozoa</taxon>
        <taxon>Arthropoda</taxon>
        <taxon>Hexapoda</taxon>
        <taxon>Collembola</taxon>
        <taxon>Symphypleona</taxon>
        <taxon>Sminthuridae</taxon>
        <taxon>Allacma</taxon>
    </lineage>
</organism>
<evidence type="ECO:0000313" key="2">
    <source>
        <dbReference type="Proteomes" id="UP000708208"/>
    </source>
</evidence>
<sequence length="165" mass="18594">MVHHFAPEICDHDPLGICLNAVYATLGAPDPAQVDDDMQSKIYAGFPSSTSIRNFLQVVYTGFYPREFREYMYQNESANMKAYGQNTSPIYDLGQFHTPTVLFVGPADQVATVLDVKYWSAKLGTKANVIYVDNHAWAHLDFIFAKNACQKLYTPLIQRLQNCSS</sequence>
<reference evidence="1" key="1">
    <citation type="submission" date="2021-06" db="EMBL/GenBank/DDBJ databases">
        <authorList>
            <person name="Hodson N. C."/>
            <person name="Mongue J. A."/>
            <person name="Jaron S. K."/>
        </authorList>
    </citation>
    <scope>NUCLEOTIDE SEQUENCE</scope>
</reference>
<name>A0A8J2LNB8_9HEXA</name>
<dbReference type="Proteomes" id="UP000708208">
    <property type="component" value="Unassembled WGS sequence"/>
</dbReference>
<comment type="caution">
    <text evidence="1">The sequence shown here is derived from an EMBL/GenBank/DDBJ whole genome shotgun (WGS) entry which is preliminary data.</text>
</comment>
<accession>A0A8J2LNB8</accession>